<dbReference type="GO" id="GO:0016887">
    <property type="term" value="F:ATP hydrolysis activity"/>
    <property type="evidence" value="ECO:0007669"/>
    <property type="project" value="InterPro"/>
</dbReference>
<comment type="caution">
    <text evidence="5">The sequence shown here is derived from an EMBL/GenBank/DDBJ whole genome shotgun (WGS) entry which is preliminary data.</text>
</comment>
<dbReference type="InterPro" id="IPR041471">
    <property type="entry name" value="UvrB_inter"/>
</dbReference>
<dbReference type="SMART" id="SM00487">
    <property type="entry name" value="DEXDc"/>
    <property type="match status" value="1"/>
</dbReference>
<evidence type="ECO:0000313" key="6">
    <source>
        <dbReference type="Proteomes" id="UP000823914"/>
    </source>
</evidence>
<accession>A0A9E2L2I5</accession>
<feature type="non-terminal residue" evidence="5">
    <location>
        <position position="250"/>
    </location>
</feature>
<dbReference type="GO" id="GO:0005524">
    <property type="term" value="F:ATP binding"/>
    <property type="evidence" value="ECO:0007669"/>
    <property type="project" value="UniProtKB-KW"/>
</dbReference>
<protein>
    <submittedName>
        <fullName evidence="5">DEAD/DEAH box helicase family protein</fullName>
    </submittedName>
</protein>
<dbReference type="PANTHER" id="PTHR24029:SF0">
    <property type="entry name" value="UVRABC SYSTEM PROTEIN B"/>
    <property type="match status" value="1"/>
</dbReference>
<dbReference type="InterPro" id="IPR027417">
    <property type="entry name" value="P-loop_NTPase"/>
</dbReference>
<dbReference type="GO" id="GO:0003677">
    <property type="term" value="F:DNA binding"/>
    <property type="evidence" value="ECO:0007669"/>
    <property type="project" value="InterPro"/>
</dbReference>
<dbReference type="InterPro" id="IPR006935">
    <property type="entry name" value="Helicase/UvrB_N"/>
</dbReference>
<dbReference type="PROSITE" id="PS51192">
    <property type="entry name" value="HELICASE_ATP_BIND_1"/>
    <property type="match status" value="1"/>
</dbReference>
<dbReference type="GO" id="GO:0006289">
    <property type="term" value="P:nucleotide-excision repair"/>
    <property type="evidence" value="ECO:0007669"/>
    <property type="project" value="InterPro"/>
</dbReference>
<dbReference type="EMBL" id="JAHLFV010000118">
    <property type="protein sequence ID" value="MBU3849921.1"/>
    <property type="molecule type" value="Genomic_DNA"/>
</dbReference>
<evidence type="ECO:0000256" key="3">
    <source>
        <dbReference type="ARBA" id="ARBA00022840"/>
    </source>
</evidence>
<dbReference type="PANTHER" id="PTHR24029">
    <property type="entry name" value="UVRABC SYSTEM PROTEIN B"/>
    <property type="match status" value="1"/>
</dbReference>
<keyword evidence="5" id="KW-0347">Helicase</keyword>
<dbReference type="Pfam" id="PF17757">
    <property type="entry name" value="UvrB_inter"/>
    <property type="match status" value="1"/>
</dbReference>
<feature type="domain" description="Helicase ATP-binding" evidence="4">
    <location>
        <begin position="25"/>
        <end position="178"/>
    </location>
</feature>
<evidence type="ECO:0000259" key="4">
    <source>
        <dbReference type="PROSITE" id="PS51192"/>
    </source>
</evidence>
<keyword evidence="1" id="KW-0963">Cytoplasm</keyword>
<sequence>MRPFKVVSSFEPSGDQPQAIERLAEGFLRGDKYQTLKGVTGSGKTFTMAKIIEKVQRPTLIISHNKTLSAQLYREFKSFFPNNAVEYFVSYYDYYQPEAYVPARDLYIEKDASINDEIDRLRLAATYALMERRDVIVVATVSCIYGLGMPDLYKDMRIHLEKGQTLDPGTFGKQLIGLQYERNDAILDRGKFRIRGDVIEVYPAYMETDEAYRIELDWEEIVRIRRFNTISGEIIEELDETVIYPAKHFV</sequence>
<evidence type="ECO:0000256" key="2">
    <source>
        <dbReference type="ARBA" id="ARBA00022741"/>
    </source>
</evidence>
<reference evidence="5" key="1">
    <citation type="journal article" date="2021" name="PeerJ">
        <title>Extensive microbial diversity within the chicken gut microbiome revealed by metagenomics and culture.</title>
        <authorList>
            <person name="Gilroy R."/>
            <person name="Ravi A."/>
            <person name="Getino M."/>
            <person name="Pursley I."/>
            <person name="Horton D.L."/>
            <person name="Alikhan N.F."/>
            <person name="Baker D."/>
            <person name="Gharbi K."/>
            <person name="Hall N."/>
            <person name="Watson M."/>
            <person name="Adriaenssens E.M."/>
            <person name="Foster-Nyarko E."/>
            <person name="Jarju S."/>
            <person name="Secka A."/>
            <person name="Antonio M."/>
            <person name="Oren A."/>
            <person name="Chaudhuri R.R."/>
            <person name="La Ragione R."/>
            <person name="Hildebrand F."/>
            <person name="Pallen M.J."/>
        </authorList>
    </citation>
    <scope>NUCLEOTIDE SEQUENCE</scope>
    <source>
        <strain evidence="5">Gambia15-2214</strain>
    </source>
</reference>
<name>A0A9E2L2I5_9SPIR</name>
<keyword evidence="3" id="KW-0067">ATP-binding</keyword>
<dbReference type="Proteomes" id="UP000823914">
    <property type="component" value="Unassembled WGS sequence"/>
</dbReference>
<dbReference type="GO" id="GO:0009380">
    <property type="term" value="C:excinuclease repair complex"/>
    <property type="evidence" value="ECO:0007669"/>
    <property type="project" value="InterPro"/>
</dbReference>
<dbReference type="SUPFAM" id="SSF52540">
    <property type="entry name" value="P-loop containing nucleoside triphosphate hydrolases"/>
    <property type="match status" value="1"/>
</dbReference>
<dbReference type="Gene3D" id="3.40.50.300">
    <property type="entry name" value="P-loop containing nucleotide triphosphate hydrolases"/>
    <property type="match status" value="1"/>
</dbReference>
<dbReference type="GO" id="GO:0004386">
    <property type="term" value="F:helicase activity"/>
    <property type="evidence" value="ECO:0007669"/>
    <property type="project" value="UniProtKB-KW"/>
</dbReference>
<dbReference type="Pfam" id="PF04851">
    <property type="entry name" value="ResIII"/>
    <property type="match status" value="1"/>
</dbReference>
<dbReference type="AlphaFoldDB" id="A0A9E2L2I5"/>
<evidence type="ECO:0000256" key="1">
    <source>
        <dbReference type="ARBA" id="ARBA00022490"/>
    </source>
</evidence>
<organism evidence="5 6">
    <name type="scientific">Candidatus Treponema excrementipullorum</name>
    <dbReference type="NCBI Taxonomy" id="2838768"/>
    <lineage>
        <taxon>Bacteria</taxon>
        <taxon>Pseudomonadati</taxon>
        <taxon>Spirochaetota</taxon>
        <taxon>Spirochaetia</taxon>
        <taxon>Spirochaetales</taxon>
        <taxon>Treponemataceae</taxon>
        <taxon>Treponema</taxon>
    </lineage>
</organism>
<gene>
    <name evidence="5" type="ORF">IAA16_05085</name>
</gene>
<proteinExistence type="predicted"/>
<dbReference type="InterPro" id="IPR004807">
    <property type="entry name" value="UvrB"/>
</dbReference>
<reference evidence="5" key="2">
    <citation type="submission" date="2021-04" db="EMBL/GenBank/DDBJ databases">
        <authorList>
            <person name="Gilroy R."/>
        </authorList>
    </citation>
    <scope>NUCLEOTIDE SEQUENCE</scope>
    <source>
        <strain evidence="5">Gambia15-2214</strain>
    </source>
</reference>
<dbReference type="InterPro" id="IPR014001">
    <property type="entry name" value="Helicase_ATP-bd"/>
</dbReference>
<keyword evidence="5" id="KW-0378">Hydrolase</keyword>
<keyword evidence="2" id="KW-0547">Nucleotide-binding</keyword>
<evidence type="ECO:0000313" key="5">
    <source>
        <dbReference type="EMBL" id="MBU3849921.1"/>
    </source>
</evidence>